<evidence type="ECO:0000259" key="1">
    <source>
        <dbReference type="Pfam" id="PF05658"/>
    </source>
</evidence>
<proteinExistence type="predicted"/>
<organism evidence="2 3">
    <name type="scientific">Canicola haemoglobinophilus</name>
    <dbReference type="NCBI Taxonomy" id="733"/>
    <lineage>
        <taxon>Bacteria</taxon>
        <taxon>Pseudomonadati</taxon>
        <taxon>Pseudomonadota</taxon>
        <taxon>Gammaproteobacteria</taxon>
        <taxon>Pasteurellales</taxon>
        <taxon>Pasteurellaceae</taxon>
        <taxon>Canicola</taxon>
    </lineage>
</organism>
<dbReference type="Gene3D" id="2.150.10.10">
    <property type="entry name" value="Serralysin-like metalloprotease, C-terminal"/>
    <property type="match status" value="3"/>
</dbReference>
<feature type="domain" description="Trimeric autotransporter adhesin YadA-like head" evidence="1">
    <location>
        <begin position="256"/>
        <end position="271"/>
    </location>
</feature>
<reference evidence="2 3" key="1">
    <citation type="submission" date="2018-06" db="EMBL/GenBank/DDBJ databases">
        <authorList>
            <consortium name="Pathogen Informatics"/>
            <person name="Doyle S."/>
        </authorList>
    </citation>
    <scope>NUCLEOTIDE SEQUENCE [LARGE SCALE GENOMIC DNA]</scope>
    <source>
        <strain evidence="2 3">NCTC1659</strain>
    </source>
</reference>
<keyword evidence="3" id="KW-1185">Reference proteome</keyword>
<gene>
    <name evidence="2" type="ORF">NCTC1659_00443</name>
</gene>
<name>A0A377HSC8_9PAST</name>
<dbReference type="InterPro" id="IPR011049">
    <property type="entry name" value="Serralysin-like_metalloprot_C"/>
</dbReference>
<dbReference type="GO" id="GO:0019867">
    <property type="term" value="C:outer membrane"/>
    <property type="evidence" value="ECO:0007669"/>
    <property type="project" value="InterPro"/>
</dbReference>
<evidence type="ECO:0000313" key="3">
    <source>
        <dbReference type="Proteomes" id="UP000254329"/>
    </source>
</evidence>
<dbReference type="EMBL" id="UGHF01000001">
    <property type="protein sequence ID" value="STO59198.1"/>
    <property type="molecule type" value="Genomic_DNA"/>
</dbReference>
<accession>A0A377HSC8</accession>
<feature type="domain" description="Trimeric autotransporter adhesin YadA-like head" evidence="1">
    <location>
        <begin position="234"/>
        <end position="251"/>
    </location>
</feature>
<feature type="domain" description="Trimeric autotransporter adhesin YadA-like head" evidence="1">
    <location>
        <begin position="86"/>
        <end position="111"/>
    </location>
</feature>
<feature type="domain" description="Trimeric autotransporter adhesin YadA-like head" evidence="1">
    <location>
        <begin position="306"/>
        <end position="329"/>
    </location>
</feature>
<dbReference type="CDD" id="cd12820">
    <property type="entry name" value="LbR_YadA-like"/>
    <property type="match status" value="1"/>
</dbReference>
<dbReference type="STRING" id="733.B0186_09390"/>
<dbReference type="AlphaFoldDB" id="A0A377HSC8"/>
<feature type="domain" description="Trimeric autotransporter adhesin YadA-like head" evidence="1">
    <location>
        <begin position="280"/>
        <end position="304"/>
    </location>
</feature>
<dbReference type="SUPFAM" id="SSF101967">
    <property type="entry name" value="Adhesin YadA, collagen-binding domain"/>
    <property type="match status" value="3"/>
</dbReference>
<dbReference type="RefSeq" id="WP_143411954.1">
    <property type="nucleotide sequence ID" value="NZ_MUXZ01000032.1"/>
</dbReference>
<dbReference type="Proteomes" id="UP000254329">
    <property type="component" value="Unassembled WGS sequence"/>
</dbReference>
<sequence length="515" mass="53787">MWGRCQQANAWEYLEIEPSSGEVSSGKTGAAGGLYYKNNSVLLAKTDNSVAGNANKQVRDAVVIGTNSAYASGSGSTVVGSGAYSTKQDSTVIGINASATENSVVAVGKGAKGVGGQATAIGSTTYAKAQATAVGADVYASGASSIALGNDDIAAGASNDWGNVISNAEGYIDRLPEETIKKIYSDYTGDFNNAVTPTHALGGGMTWTEFSKKYIRNRDGNQDKDQRIYSPTFAKGIGSIAIGSRSVASAAVSTTLGTLSFALAKNSTAIGLRTYADFNAEGATAIGQESRVFAPNTLAIGNKSEATNIGSLAFGANSRAVGSGAVAIGENVLSNAKLSSNSENTFLDRLKQQAIYTKDGNSATVDDVTVGDNNPIVQAGFKANQSTPKAGLQTVSQRISALLASDFKFEVEKDRDVIITTTEEVKKTKKEGDHAVSVGYYVHNSGDNSVGIGTGSAILGDNSVGIGALTYISKEAFNSMAIGVGTSKFRCTWYRNNGVRRWLRRSWYWCFGRKR</sequence>
<evidence type="ECO:0000313" key="2">
    <source>
        <dbReference type="EMBL" id="STO59198.1"/>
    </source>
</evidence>
<protein>
    <submittedName>
        <fullName evidence="2">YadA domain-containing protein</fullName>
    </submittedName>
</protein>
<dbReference type="Pfam" id="PF05658">
    <property type="entry name" value="YadA_head"/>
    <property type="match status" value="5"/>
</dbReference>
<dbReference type="InterPro" id="IPR008640">
    <property type="entry name" value="Adhesin_Head_dom"/>
</dbReference>